<dbReference type="Proteomes" id="UP000179616">
    <property type="component" value="Unassembled WGS sequence"/>
</dbReference>
<dbReference type="PANTHER" id="PTHR38041">
    <property type="entry name" value="CHORISMATE MUTASE"/>
    <property type="match status" value="1"/>
</dbReference>
<dbReference type="PROSITE" id="PS51168">
    <property type="entry name" value="CHORISMATE_MUT_2"/>
    <property type="match status" value="1"/>
</dbReference>
<name>A0A1S1L3X5_9MYCO</name>
<dbReference type="RefSeq" id="WP_070940136.1">
    <property type="nucleotide sequence ID" value="NZ_JYKC01000022.1"/>
</dbReference>
<dbReference type="InterPro" id="IPR036263">
    <property type="entry name" value="Chorismate_II_sf"/>
</dbReference>
<gene>
    <name evidence="3" type="ORF">BKG76_23355</name>
</gene>
<feature type="domain" description="Chorismate mutase" evidence="2">
    <location>
        <begin position="9"/>
        <end position="100"/>
    </location>
</feature>
<evidence type="ECO:0000259" key="2">
    <source>
        <dbReference type="PROSITE" id="PS51168"/>
    </source>
</evidence>
<dbReference type="Gene3D" id="1.20.59.10">
    <property type="entry name" value="Chorismate mutase"/>
    <property type="match status" value="1"/>
</dbReference>
<dbReference type="PANTHER" id="PTHR38041:SF1">
    <property type="entry name" value="CHORISMATE MUTASE"/>
    <property type="match status" value="1"/>
</dbReference>
<dbReference type="GO" id="GO:0009697">
    <property type="term" value="P:salicylic acid biosynthetic process"/>
    <property type="evidence" value="ECO:0007669"/>
    <property type="project" value="InterPro"/>
</dbReference>
<dbReference type="Pfam" id="PF01817">
    <property type="entry name" value="CM_2"/>
    <property type="match status" value="1"/>
</dbReference>
<dbReference type="InterPro" id="IPR002701">
    <property type="entry name" value="CM_II_prokaryot"/>
</dbReference>
<dbReference type="InterPro" id="IPR008241">
    <property type="entry name" value="Isochorismate_pyruvate-lyase"/>
</dbReference>
<evidence type="ECO:0000256" key="1">
    <source>
        <dbReference type="ARBA" id="ARBA00023235"/>
    </source>
</evidence>
<dbReference type="GO" id="GO:0004106">
    <property type="term" value="F:chorismate mutase activity"/>
    <property type="evidence" value="ECO:0007669"/>
    <property type="project" value="InterPro"/>
</dbReference>
<dbReference type="GeneID" id="57169761"/>
<sequence length="105" mass="11898">MTEQLTPGIDSAARLQLLRDELDKIDEQFLDALRRRIECCVRIGEYKAESGVPVVQPKRITVVKERAARYGEQHGIDQGFLDRLYDLIIGETCRVESVVIGLPVD</sequence>
<comment type="caution">
    <text evidence="3">The sequence shown here is derived from an EMBL/GenBank/DDBJ whole genome shotgun (WGS) entry which is preliminary data.</text>
</comment>
<dbReference type="GO" id="GO:0016835">
    <property type="term" value="F:carbon-oxygen lyase activity"/>
    <property type="evidence" value="ECO:0007669"/>
    <property type="project" value="InterPro"/>
</dbReference>
<keyword evidence="1" id="KW-0413">Isomerase</keyword>
<evidence type="ECO:0000313" key="4">
    <source>
        <dbReference type="Proteomes" id="UP000179616"/>
    </source>
</evidence>
<dbReference type="STRING" id="948102.BKG76_23355"/>
<dbReference type="SMART" id="SM00830">
    <property type="entry name" value="CM_2"/>
    <property type="match status" value="1"/>
</dbReference>
<evidence type="ECO:0000313" key="3">
    <source>
        <dbReference type="EMBL" id="OHU18141.1"/>
    </source>
</evidence>
<dbReference type="AlphaFoldDB" id="A0A1S1L3X5"/>
<dbReference type="GO" id="GO:0046417">
    <property type="term" value="P:chorismate metabolic process"/>
    <property type="evidence" value="ECO:0007669"/>
    <property type="project" value="InterPro"/>
</dbReference>
<protein>
    <submittedName>
        <fullName evidence="3">4-amino-4-deoxychorismate mutase</fullName>
    </submittedName>
</protein>
<proteinExistence type="predicted"/>
<dbReference type="InterPro" id="IPR051331">
    <property type="entry name" value="Chorismate_mutase-related"/>
</dbReference>
<dbReference type="EMBL" id="MLIK01000027">
    <property type="protein sequence ID" value="OHU18141.1"/>
    <property type="molecule type" value="Genomic_DNA"/>
</dbReference>
<organism evidence="3 4">
    <name type="scientific">Mycobacteroides franklinii</name>
    <dbReference type="NCBI Taxonomy" id="948102"/>
    <lineage>
        <taxon>Bacteria</taxon>
        <taxon>Bacillati</taxon>
        <taxon>Actinomycetota</taxon>
        <taxon>Actinomycetes</taxon>
        <taxon>Mycobacteriales</taxon>
        <taxon>Mycobacteriaceae</taxon>
        <taxon>Mycobacteroides</taxon>
    </lineage>
</organism>
<reference evidence="3 4" key="1">
    <citation type="submission" date="2016-10" db="EMBL/GenBank/DDBJ databases">
        <title>Evaluation of Human, Veterinary and Environmental Mycobacterium chelonae Isolates by Core Genome Phylogenomic Analysis, Targeted Gene Comparison, and Anti-microbial Susceptibility Patterns: A Tale of Mistaken Identities.</title>
        <authorList>
            <person name="Fogelson S.B."/>
            <person name="Camus A.C."/>
            <person name="Lorenz W."/>
            <person name="Vasireddy R."/>
            <person name="Vasireddy S."/>
            <person name="Smith T."/>
            <person name="Brown-Elliott B.A."/>
            <person name="Wallace R.J.Jr."/>
            <person name="Hasan N.A."/>
            <person name="Reischl U."/>
            <person name="Sanchez S."/>
        </authorList>
    </citation>
    <scope>NUCLEOTIDE SEQUENCE [LARGE SCALE GENOMIC DNA]</scope>
    <source>
        <strain evidence="3 4">1559</strain>
    </source>
</reference>
<dbReference type="InterPro" id="IPR036979">
    <property type="entry name" value="CM_dom_sf"/>
</dbReference>
<accession>A0A1S1L3X5</accession>
<dbReference type="OrthoDB" id="4479197at2"/>
<dbReference type="SUPFAM" id="SSF48600">
    <property type="entry name" value="Chorismate mutase II"/>
    <property type="match status" value="1"/>
</dbReference>
<dbReference type="NCBIfam" id="TIGR01803">
    <property type="entry name" value="CM-like"/>
    <property type="match status" value="1"/>
</dbReference>